<dbReference type="EC" id="2.4.1.-" evidence="10"/>
<evidence type="ECO:0000256" key="7">
    <source>
        <dbReference type="ARBA" id="ARBA00022989"/>
    </source>
</evidence>
<dbReference type="PANTHER" id="PTHR11214:SF378">
    <property type="entry name" value="BETA-1,3-GALACTOSYLTRANSFERASE 4"/>
    <property type="match status" value="1"/>
</dbReference>
<evidence type="ECO:0000256" key="4">
    <source>
        <dbReference type="ARBA" id="ARBA00022679"/>
    </source>
</evidence>
<evidence type="ECO:0000256" key="10">
    <source>
        <dbReference type="RuleBase" id="RU363063"/>
    </source>
</evidence>
<dbReference type="PANTHER" id="PTHR11214">
    <property type="entry name" value="BETA-1,3-N-ACETYLGLUCOSAMINYLTRANSFERASE"/>
    <property type="match status" value="1"/>
</dbReference>
<dbReference type="GO" id="GO:0016758">
    <property type="term" value="F:hexosyltransferase activity"/>
    <property type="evidence" value="ECO:0007669"/>
    <property type="project" value="InterPro"/>
</dbReference>
<evidence type="ECO:0000256" key="11">
    <source>
        <dbReference type="SAM" id="MobiDB-lite"/>
    </source>
</evidence>
<accession>A0A2G9UZI7</accession>
<sequence length="320" mass="36574">MKRLVDSTSLAESKPPTEMWGRAAAVAPVGLLSEPPSVILSPASNHCRNFRYLVIVVTRITEPSVRTTFRNTYGRLGAKYKFTVLFPLGLSDDEKVNMKVRREHRTYGDILQTNFIDSYRNLTLKTYSYSDYVRQNCMKVRAVLKVDDDLAWNVDKMFDYLSKIDTAGNILYCRSVKDPLVNRDGRERWRVSKSKYPYKYFPEYCLSPVYAATPTTISALVEATSTIPHLWLDDVWSLGIVAREILASFRPLSFNVEREIFEPFLSGSVITQVAEDQKTLKNQKNVLQSTEEEPRRITLQSKKLDQGEAGEEGILNCTRS</sequence>
<dbReference type="GO" id="GO:0000139">
    <property type="term" value="C:Golgi membrane"/>
    <property type="evidence" value="ECO:0007669"/>
    <property type="project" value="UniProtKB-SubCell"/>
</dbReference>
<dbReference type="Pfam" id="PF01762">
    <property type="entry name" value="Galactosyl_T"/>
    <property type="match status" value="1"/>
</dbReference>
<comment type="similarity">
    <text evidence="2 10">Belongs to the glycosyltransferase 31 family.</text>
</comment>
<dbReference type="EMBL" id="KZ345173">
    <property type="protein sequence ID" value="PIO75152.1"/>
    <property type="molecule type" value="Genomic_DNA"/>
</dbReference>
<reference evidence="12 13" key="1">
    <citation type="submission" date="2015-09" db="EMBL/GenBank/DDBJ databases">
        <title>Draft genome of the parasitic nematode Teladorsagia circumcincta isolate WARC Sus (inbred).</title>
        <authorList>
            <person name="Mitreva M."/>
        </authorList>
    </citation>
    <scope>NUCLEOTIDE SEQUENCE [LARGE SCALE GENOMIC DNA]</scope>
    <source>
        <strain evidence="12 13">S</strain>
    </source>
</reference>
<keyword evidence="3 10" id="KW-0328">Glycosyltransferase</keyword>
<keyword evidence="7" id="KW-1133">Transmembrane helix</keyword>
<dbReference type="GO" id="GO:0006493">
    <property type="term" value="P:protein O-linked glycosylation"/>
    <property type="evidence" value="ECO:0007669"/>
    <property type="project" value="TreeGrafter"/>
</dbReference>
<feature type="region of interest" description="Disordered" evidence="11">
    <location>
        <begin position="285"/>
        <end position="320"/>
    </location>
</feature>
<evidence type="ECO:0000256" key="1">
    <source>
        <dbReference type="ARBA" id="ARBA00004323"/>
    </source>
</evidence>
<dbReference type="OrthoDB" id="6355886at2759"/>
<keyword evidence="6" id="KW-0735">Signal-anchor</keyword>
<proteinExistence type="inferred from homology"/>
<dbReference type="Gene3D" id="3.90.550.50">
    <property type="match status" value="1"/>
</dbReference>
<dbReference type="InterPro" id="IPR002659">
    <property type="entry name" value="Glyco_trans_31"/>
</dbReference>
<keyword evidence="9" id="KW-0472">Membrane</keyword>
<evidence type="ECO:0000256" key="2">
    <source>
        <dbReference type="ARBA" id="ARBA00008661"/>
    </source>
</evidence>
<keyword evidence="4 12" id="KW-0808">Transferase</keyword>
<evidence type="ECO:0000256" key="6">
    <source>
        <dbReference type="ARBA" id="ARBA00022968"/>
    </source>
</evidence>
<evidence type="ECO:0000313" key="12">
    <source>
        <dbReference type="EMBL" id="PIO75152.1"/>
    </source>
</evidence>
<keyword evidence="5" id="KW-0812">Transmembrane</keyword>
<organism evidence="12 13">
    <name type="scientific">Teladorsagia circumcincta</name>
    <name type="common">Brown stomach worm</name>
    <name type="synonym">Ostertagia circumcincta</name>
    <dbReference type="NCBI Taxonomy" id="45464"/>
    <lineage>
        <taxon>Eukaryota</taxon>
        <taxon>Metazoa</taxon>
        <taxon>Ecdysozoa</taxon>
        <taxon>Nematoda</taxon>
        <taxon>Chromadorea</taxon>
        <taxon>Rhabditida</taxon>
        <taxon>Rhabditina</taxon>
        <taxon>Rhabditomorpha</taxon>
        <taxon>Strongyloidea</taxon>
        <taxon>Trichostrongylidae</taxon>
        <taxon>Teladorsagia</taxon>
    </lineage>
</organism>
<protein>
    <recommendedName>
        <fullName evidence="10">Hexosyltransferase</fullName>
        <ecNumber evidence="10">2.4.1.-</ecNumber>
    </recommendedName>
</protein>
<keyword evidence="8 10" id="KW-0333">Golgi apparatus</keyword>
<dbReference type="AlphaFoldDB" id="A0A2G9UZI7"/>
<comment type="subcellular location">
    <subcellularLocation>
        <location evidence="1 10">Golgi apparatus membrane</location>
        <topology evidence="1 10">Single-pass type II membrane protein</topology>
    </subcellularLocation>
</comment>
<dbReference type="Proteomes" id="UP000230423">
    <property type="component" value="Unassembled WGS sequence"/>
</dbReference>
<evidence type="ECO:0000256" key="3">
    <source>
        <dbReference type="ARBA" id="ARBA00022676"/>
    </source>
</evidence>
<evidence type="ECO:0000256" key="9">
    <source>
        <dbReference type="ARBA" id="ARBA00023136"/>
    </source>
</evidence>
<evidence type="ECO:0000256" key="5">
    <source>
        <dbReference type="ARBA" id="ARBA00022692"/>
    </source>
</evidence>
<name>A0A2G9UZI7_TELCI</name>
<gene>
    <name evidence="12" type="ORF">TELCIR_02812</name>
</gene>
<evidence type="ECO:0000313" key="13">
    <source>
        <dbReference type="Proteomes" id="UP000230423"/>
    </source>
</evidence>
<feature type="compositionally biased region" description="Basic and acidic residues" evidence="11">
    <location>
        <begin position="292"/>
        <end position="306"/>
    </location>
</feature>
<evidence type="ECO:0000256" key="8">
    <source>
        <dbReference type="ARBA" id="ARBA00023034"/>
    </source>
</evidence>
<keyword evidence="13" id="KW-1185">Reference proteome</keyword>